<protein>
    <recommendedName>
        <fullName evidence="3">RRM domain-containing protein</fullName>
    </recommendedName>
</protein>
<feature type="compositionally biased region" description="Basic and acidic residues" evidence="2">
    <location>
        <begin position="19"/>
        <end position="34"/>
    </location>
</feature>
<dbReference type="HOGENOM" id="CLU_037639_2_0_1"/>
<dbReference type="OMA" id="NIQRRMD"/>
<evidence type="ECO:0000256" key="2">
    <source>
        <dbReference type="SAM" id="MobiDB-lite"/>
    </source>
</evidence>
<evidence type="ECO:0000256" key="1">
    <source>
        <dbReference type="PROSITE-ProRule" id="PRU00176"/>
    </source>
</evidence>
<keyword evidence="1" id="KW-0694">RNA-binding</keyword>
<feature type="compositionally biased region" description="Basic residues" evidence="2">
    <location>
        <begin position="44"/>
        <end position="56"/>
    </location>
</feature>
<dbReference type="GO" id="GO:0019843">
    <property type="term" value="F:rRNA binding"/>
    <property type="evidence" value="ECO:0007669"/>
    <property type="project" value="EnsemblFungi"/>
</dbReference>
<reference key="2">
    <citation type="submission" date="2011-08" db="EMBL/GenBank/DDBJ databases">
        <title>Genome sequence of Naumovozyma castellii.</title>
        <authorList>
            <person name="Gordon J.L."/>
            <person name="Armisen D."/>
            <person name="Proux-Wera E."/>
            <person name="OhEigeartaigh S.S."/>
            <person name="Byrne K.P."/>
            <person name="Wolfe K.H."/>
        </authorList>
    </citation>
    <scope>NUCLEOTIDE SEQUENCE</scope>
    <source>
        <strain>Type strain:CBS 4309</strain>
    </source>
</reference>
<dbReference type="Gene3D" id="3.30.70.330">
    <property type="match status" value="1"/>
</dbReference>
<dbReference type="SUPFAM" id="SSF54928">
    <property type="entry name" value="RNA-binding domain, RBD"/>
    <property type="match status" value="1"/>
</dbReference>
<feature type="region of interest" description="Disordered" evidence="2">
    <location>
        <begin position="1"/>
        <end position="64"/>
    </location>
</feature>
<reference evidence="4 5" key="1">
    <citation type="journal article" date="2011" name="Proc. Natl. Acad. Sci. U.S.A.">
        <title>Evolutionary erosion of yeast sex chromosomes by mating-type switching accidents.</title>
        <authorList>
            <person name="Gordon J.L."/>
            <person name="Armisen D."/>
            <person name="Proux-Wera E."/>
            <person name="Oheigeartaigh S.S."/>
            <person name="Byrne K.P."/>
            <person name="Wolfe K.H."/>
        </authorList>
    </citation>
    <scope>NUCLEOTIDE SEQUENCE [LARGE SCALE GENOMIC DNA]</scope>
    <source>
        <strain evidence="5">ATCC 76901 / BCRC 22586 / CBS 4309 / NBRC 1992 / NRRL Y-12630</strain>
    </source>
</reference>
<feature type="compositionally biased region" description="Basic and acidic residues" evidence="2">
    <location>
        <begin position="151"/>
        <end position="185"/>
    </location>
</feature>
<sequence length="215" mass="24083">MVEETKLTKKQLKAQQFRKTKDEREQEKDLKRSAPAETTEAPQKKKRKTRRGRGGKGKNGANKGNRFLIFVGGLPKDITATELQAHFKSSSPDQIRIRGDKGIAFLEFDADKDKTGIQRRMDVALLQHRTLLNDKRINVELTVGGGGNSQDRLEKLKNKNVKLDEERRERLHKMMQEGAEKKRTEAAAPGKSTSTSSGTGATGAIHPDRAKLLQK</sequence>
<dbReference type="InterPro" id="IPR035979">
    <property type="entry name" value="RBD_domain_sf"/>
</dbReference>
<proteinExistence type="predicted"/>
<gene>
    <name evidence="4" type="primary">NCAS0D00410</name>
    <name evidence="4" type="ordered locus">NCAS_0D00410</name>
</gene>
<dbReference type="InterPro" id="IPR000504">
    <property type="entry name" value="RRM_dom"/>
</dbReference>
<dbReference type="FunFam" id="3.30.70.330:FF:000573">
    <property type="entry name" value="Nop6p"/>
    <property type="match status" value="1"/>
</dbReference>
<dbReference type="Pfam" id="PF00076">
    <property type="entry name" value="RRM_1"/>
    <property type="match status" value="1"/>
</dbReference>
<organism evidence="4 5">
    <name type="scientific">Naumovozyma castellii</name>
    <name type="common">Yeast</name>
    <name type="synonym">Saccharomyces castellii</name>
    <dbReference type="NCBI Taxonomy" id="27288"/>
    <lineage>
        <taxon>Eukaryota</taxon>
        <taxon>Fungi</taxon>
        <taxon>Dikarya</taxon>
        <taxon>Ascomycota</taxon>
        <taxon>Saccharomycotina</taxon>
        <taxon>Saccharomycetes</taxon>
        <taxon>Saccharomycetales</taxon>
        <taxon>Saccharomycetaceae</taxon>
        <taxon>Naumovozyma</taxon>
    </lineage>
</organism>
<dbReference type="GO" id="GO:0032040">
    <property type="term" value="C:small-subunit processome"/>
    <property type="evidence" value="ECO:0007669"/>
    <property type="project" value="EnsemblFungi"/>
</dbReference>
<evidence type="ECO:0000259" key="3">
    <source>
        <dbReference type="PROSITE" id="PS50102"/>
    </source>
</evidence>
<dbReference type="KEGG" id="ncs:NCAS_0D00410"/>
<accession>G0VF03</accession>
<evidence type="ECO:0000313" key="4">
    <source>
        <dbReference type="EMBL" id="CCC69622.1"/>
    </source>
</evidence>
<feature type="region of interest" description="Disordered" evidence="2">
    <location>
        <begin position="143"/>
        <end position="215"/>
    </location>
</feature>
<dbReference type="InParanoid" id="G0VF03"/>
<dbReference type="InterPro" id="IPR012677">
    <property type="entry name" value="Nucleotide-bd_a/b_plait_sf"/>
</dbReference>
<feature type="compositionally biased region" description="Low complexity" evidence="2">
    <location>
        <begin position="186"/>
        <end position="204"/>
    </location>
</feature>
<dbReference type="RefSeq" id="XP_003675986.1">
    <property type="nucleotide sequence ID" value="XM_003675938.1"/>
</dbReference>
<feature type="compositionally biased region" description="Basic and acidic residues" evidence="2">
    <location>
        <begin position="206"/>
        <end position="215"/>
    </location>
</feature>
<dbReference type="FunCoup" id="G0VF03">
    <property type="interactions" value="401"/>
</dbReference>
<name>G0VF03_NAUCA</name>
<dbReference type="STRING" id="1064592.G0VF03"/>
<dbReference type="AlphaFoldDB" id="G0VF03"/>
<feature type="domain" description="RRM" evidence="3">
    <location>
        <begin position="67"/>
        <end position="144"/>
    </location>
</feature>
<dbReference type="GeneID" id="96903231"/>
<dbReference type="Proteomes" id="UP000001640">
    <property type="component" value="Chromosome 4"/>
</dbReference>
<feature type="compositionally biased region" description="Basic residues" evidence="2">
    <location>
        <begin position="8"/>
        <end position="18"/>
    </location>
</feature>
<dbReference type="GO" id="GO:0030515">
    <property type="term" value="F:snoRNA binding"/>
    <property type="evidence" value="ECO:0007669"/>
    <property type="project" value="EnsemblFungi"/>
</dbReference>
<dbReference type="eggNOG" id="ENOG502QVC2">
    <property type="taxonomic scope" value="Eukaryota"/>
</dbReference>
<dbReference type="GO" id="GO:0042274">
    <property type="term" value="P:ribosomal small subunit biogenesis"/>
    <property type="evidence" value="ECO:0007669"/>
    <property type="project" value="EnsemblFungi"/>
</dbReference>
<evidence type="ECO:0000313" key="5">
    <source>
        <dbReference type="Proteomes" id="UP000001640"/>
    </source>
</evidence>
<dbReference type="OrthoDB" id="167718at2759"/>
<dbReference type="PROSITE" id="PS50102">
    <property type="entry name" value="RRM"/>
    <property type="match status" value="1"/>
</dbReference>
<dbReference type="EMBL" id="HE576755">
    <property type="protein sequence ID" value="CCC69622.1"/>
    <property type="molecule type" value="Genomic_DNA"/>
</dbReference>
<keyword evidence="5" id="KW-1185">Reference proteome</keyword>
<dbReference type="GO" id="GO:0030686">
    <property type="term" value="C:90S preribosome"/>
    <property type="evidence" value="ECO:0007669"/>
    <property type="project" value="EnsemblFungi"/>
</dbReference>